<evidence type="ECO:0000256" key="1">
    <source>
        <dbReference type="SAM" id="Phobius"/>
    </source>
</evidence>
<comment type="caution">
    <text evidence="3">The sequence shown here is derived from an EMBL/GenBank/DDBJ whole genome shotgun (WGS) entry which is preliminary data.</text>
</comment>
<dbReference type="AlphaFoldDB" id="A0A2H0YRQ4"/>
<evidence type="ECO:0000259" key="2">
    <source>
        <dbReference type="Pfam" id="PF16927"/>
    </source>
</evidence>
<evidence type="ECO:0000313" key="4">
    <source>
        <dbReference type="Proteomes" id="UP000228711"/>
    </source>
</evidence>
<name>A0A2H0YRQ4_9BACT</name>
<keyword evidence="1" id="KW-0472">Membrane</keyword>
<dbReference type="Pfam" id="PF16927">
    <property type="entry name" value="HisKA_7TM"/>
    <property type="match status" value="1"/>
</dbReference>
<feature type="transmembrane region" description="Helical" evidence="1">
    <location>
        <begin position="62"/>
        <end position="82"/>
    </location>
</feature>
<feature type="domain" description="Histidine kinase N-terminal 7TM region" evidence="2">
    <location>
        <begin position="7"/>
        <end position="182"/>
    </location>
</feature>
<sequence length="191" mass="21573">MAGLIFTIISVLSTIALAVIVLLNNRKSVIHIMLFIFSLGFAGAIGSNYLTVYFTEANQVLTWIRMTMLFASILTPPFYIFIKNFPERTLVVSRWEVFLTIVFTLGSMLLAISSWMFTNVDIVDGNIVASKGPAFFYFIAVFMYYLARSIILLVKKIRKTTGVQKAQLRYILAGLAISFSFILFFNVVMTL</sequence>
<dbReference type="Proteomes" id="UP000228711">
    <property type="component" value="Unassembled WGS sequence"/>
</dbReference>
<reference evidence="4" key="1">
    <citation type="submission" date="2017-09" db="EMBL/GenBank/DDBJ databases">
        <title>Depth-based differentiation of microbial function through sediment-hosted aquifers and enrichment of novel symbionts in the deep terrestrial subsurface.</title>
        <authorList>
            <person name="Probst A.J."/>
            <person name="Ladd B."/>
            <person name="Jarett J.K."/>
            <person name="Geller-Mcgrath D.E."/>
            <person name="Sieber C.M.K."/>
            <person name="Emerson J.B."/>
            <person name="Anantharaman K."/>
            <person name="Thomas B.C."/>
            <person name="Malmstrom R."/>
            <person name="Stieglmeier M."/>
            <person name="Klingl A."/>
            <person name="Woyke T."/>
            <person name="Ryan C.M."/>
            <person name="Banfield J.F."/>
        </authorList>
    </citation>
    <scope>NUCLEOTIDE SEQUENCE [LARGE SCALE GENOMIC DNA]</scope>
</reference>
<feature type="transmembrane region" description="Helical" evidence="1">
    <location>
        <begin position="30"/>
        <end position="50"/>
    </location>
</feature>
<gene>
    <name evidence="3" type="ORF">COT25_04505</name>
</gene>
<evidence type="ECO:0000313" key="3">
    <source>
        <dbReference type="EMBL" id="PIS41181.1"/>
    </source>
</evidence>
<protein>
    <recommendedName>
        <fullName evidence="2">Histidine kinase N-terminal 7TM region domain-containing protein</fullName>
    </recommendedName>
</protein>
<accession>A0A2H0YRQ4</accession>
<keyword evidence="1" id="KW-1133">Transmembrane helix</keyword>
<proteinExistence type="predicted"/>
<feature type="non-terminal residue" evidence="3">
    <location>
        <position position="191"/>
    </location>
</feature>
<dbReference type="EMBL" id="PEXV01000144">
    <property type="protein sequence ID" value="PIS41181.1"/>
    <property type="molecule type" value="Genomic_DNA"/>
</dbReference>
<feature type="transmembrane region" description="Helical" evidence="1">
    <location>
        <begin position="94"/>
        <end position="115"/>
    </location>
</feature>
<feature type="transmembrane region" description="Helical" evidence="1">
    <location>
        <begin position="166"/>
        <end position="189"/>
    </location>
</feature>
<dbReference type="InterPro" id="IPR031621">
    <property type="entry name" value="HisKA_7TM"/>
</dbReference>
<feature type="transmembrane region" description="Helical" evidence="1">
    <location>
        <begin position="6"/>
        <end position="23"/>
    </location>
</feature>
<organism evidence="3 4">
    <name type="scientific">Candidatus Kerfeldbacteria bacterium CG08_land_8_20_14_0_20_42_7</name>
    <dbReference type="NCBI Taxonomy" id="2014245"/>
    <lineage>
        <taxon>Bacteria</taxon>
        <taxon>Candidatus Kerfeldiibacteriota</taxon>
    </lineage>
</organism>
<feature type="transmembrane region" description="Helical" evidence="1">
    <location>
        <begin position="135"/>
        <end position="154"/>
    </location>
</feature>
<keyword evidence="1" id="KW-0812">Transmembrane</keyword>